<dbReference type="AlphaFoldDB" id="A0A9X3MQV8"/>
<gene>
    <name evidence="5" type="ORF">OM076_04720</name>
</gene>
<organism evidence="5 6">
    <name type="scientific">Solirubrobacter ginsenosidimutans</name>
    <dbReference type="NCBI Taxonomy" id="490573"/>
    <lineage>
        <taxon>Bacteria</taxon>
        <taxon>Bacillati</taxon>
        <taxon>Actinomycetota</taxon>
        <taxon>Thermoleophilia</taxon>
        <taxon>Solirubrobacterales</taxon>
        <taxon>Solirubrobacteraceae</taxon>
        <taxon>Solirubrobacter</taxon>
    </lineage>
</organism>
<dbReference type="PROSITE" id="PS51118">
    <property type="entry name" value="HTH_HXLR"/>
    <property type="match status" value="1"/>
</dbReference>
<dbReference type="PANTHER" id="PTHR33204">
    <property type="entry name" value="TRANSCRIPTIONAL REGULATOR, MARR FAMILY"/>
    <property type="match status" value="1"/>
</dbReference>
<evidence type="ECO:0000313" key="5">
    <source>
        <dbReference type="EMBL" id="MDA0159558.1"/>
    </source>
</evidence>
<keyword evidence="1" id="KW-0805">Transcription regulation</keyword>
<dbReference type="Proteomes" id="UP001149140">
    <property type="component" value="Unassembled WGS sequence"/>
</dbReference>
<dbReference type="GO" id="GO:0003677">
    <property type="term" value="F:DNA binding"/>
    <property type="evidence" value="ECO:0007669"/>
    <property type="project" value="UniProtKB-KW"/>
</dbReference>
<dbReference type="SUPFAM" id="SSF46785">
    <property type="entry name" value="Winged helix' DNA-binding domain"/>
    <property type="match status" value="1"/>
</dbReference>
<dbReference type="InterPro" id="IPR036388">
    <property type="entry name" value="WH-like_DNA-bd_sf"/>
</dbReference>
<dbReference type="EMBL" id="JAPDOD010000002">
    <property type="protein sequence ID" value="MDA0159558.1"/>
    <property type="molecule type" value="Genomic_DNA"/>
</dbReference>
<reference evidence="5" key="1">
    <citation type="submission" date="2022-10" db="EMBL/GenBank/DDBJ databases">
        <title>The WGS of Solirubrobacter ginsenosidimutans DSM 21036.</title>
        <authorList>
            <person name="Jiang Z."/>
        </authorList>
    </citation>
    <scope>NUCLEOTIDE SEQUENCE</scope>
    <source>
        <strain evidence="5">DSM 21036</strain>
    </source>
</reference>
<evidence type="ECO:0000256" key="1">
    <source>
        <dbReference type="ARBA" id="ARBA00023015"/>
    </source>
</evidence>
<comment type="caution">
    <text evidence="5">The sequence shown here is derived from an EMBL/GenBank/DDBJ whole genome shotgun (WGS) entry which is preliminary data.</text>
</comment>
<dbReference type="InterPro" id="IPR036390">
    <property type="entry name" value="WH_DNA-bd_sf"/>
</dbReference>
<name>A0A9X3MQV8_9ACTN</name>
<proteinExistence type="predicted"/>
<protein>
    <submittedName>
        <fullName evidence="5">Helix-turn-helix transcriptional regulator</fullName>
    </submittedName>
</protein>
<evidence type="ECO:0000256" key="3">
    <source>
        <dbReference type="ARBA" id="ARBA00023163"/>
    </source>
</evidence>
<keyword evidence="3" id="KW-0804">Transcription</keyword>
<dbReference type="InterPro" id="IPR002577">
    <property type="entry name" value="HTH_HxlR"/>
</dbReference>
<evidence type="ECO:0000256" key="2">
    <source>
        <dbReference type="ARBA" id="ARBA00023125"/>
    </source>
</evidence>
<dbReference type="Gene3D" id="1.10.10.10">
    <property type="entry name" value="Winged helix-like DNA-binding domain superfamily/Winged helix DNA-binding domain"/>
    <property type="match status" value="1"/>
</dbReference>
<feature type="domain" description="HTH hxlR-type" evidence="4">
    <location>
        <begin position="1"/>
        <end position="102"/>
    </location>
</feature>
<keyword evidence="6" id="KW-1185">Reference proteome</keyword>
<evidence type="ECO:0000313" key="6">
    <source>
        <dbReference type="Proteomes" id="UP001149140"/>
    </source>
</evidence>
<evidence type="ECO:0000259" key="4">
    <source>
        <dbReference type="PROSITE" id="PS51118"/>
    </source>
</evidence>
<sequence length="147" mass="16071">MPLEALDRAARLVGDRWSLLVLGALLDGDRRYGDLLEQIEGISTNVLAQRLAGLEAAHLVIAEPYSRRPPRMRYSLTADGRGLTAALAALSAWGAERAGDEEEVRLRHVFCGTPLEARWRCPTCDIDVDLQAATPEATIDDTVTFNA</sequence>
<dbReference type="Pfam" id="PF01638">
    <property type="entry name" value="HxlR"/>
    <property type="match status" value="1"/>
</dbReference>
<keyword evidence="2" id="KW-0238">DNA-binding</keyword>
<dbReference type="PANTHER" id="PTHR33204:SF18">
    <property type="entry name" value="TRANSCRIPTIONAL REGULATORY PROTEIN"/>
    <property type="match status" value="1"/>
</dbReference>
<accession>A0A9X3MQV8</accession>